<proteinExistence type="predicted"/>
<comment type="caution">
    <text evidence="1">The sequence shown here is derived from an EMBL/GenBank/DDBJ whole genome shotgun (WGS) entry which is preliminary data.</text>
</comment>
<dbReference type="EMBL" id="JAVREP010000006">
    <property type="protein sequence ID" value="MDT0329042.1"/>
    <property type="molecule type" value="Genomic_DNA"/>
</dbReference>
<reference evidence="2" key="1">
    <citation type="submission" date="2023-07" db="EMBL/GenBank/DDBJ databases">
        <title>30 novel species of actinomycetes from the DSMZ collection.</title>
        <authorList>
            <person name="Nouioui I."/>
        </authorList>
    </citation>
    <scope>NUCLEOTIDE SEQUENCE [LARGE SCALE GENOMIC DNA]</scope>
    <source>
        <strain evidence="2">DSM 44743</strain>
    </source>
</reference>
<evidence type="ECO:0000313" key="1">
    <source>
        <dbReference type="EMBL" id="MDT0329042.1"/>
    </source>
</evidence>
<dbReference type="Proteomes" id="UP001183390">
    <property type="component" value="Unassembled WGS sequence"/>
</dbReference>
<organism evidence="1 2">
    <name type="scientific">Nocardiopsis lambiniae</name>
    <dbReference type="NCBI Taxonomy" id="3075539"/>
    <lineage>
        <taxon>Bacteria</taxon>
        <taxon>Bacillati</taxon>
        <taxon>Actinomycetota</taxon>
        <taxon>Actinomycetes</taxon>
        <taxon>Streptosporangiales</taxon>
        <taxon>Nocardiopsidaceae</taxon>
        <taxon>Nocardiopsis</taxon>
    </lineage>
</organism>
<gene>
    <name evidence="1" type="ORF">RM479_11535</name>
</gene>
<accession>A0ABU2M8Q3</accession>
<protein>
    <submittedName>
        <fullName evidence="1">Uncharacterized protein</fullName>
    </submittedName>
</protein>
<keyword evidence="2" id="KW-1185">Reference proteome</keyword>
<name>A0ABU2M8Q3_9ACTN</name>
<sequence length="165" mass="18183">MRAIDRQMRDMLQTPGVRSVHLVDWRSGHTLARTGDDDRAEDAIAILRAVHTGPLCATQEMEDVVVSDADHHVLLAVLAGSDDLCLRARVARHEGNLGFALRRLRLLARTAQVPVPHRDRPPARGRGVPRPRIATPVDRSVLERVLTALRTLSTDHPGTARAVIT</sequence>
<evidence type="ECO:0000313" key="2">
    <source>
        <dbReference type="Proteomes" id="UP001183390"/>
    </source>
</evidence>